<dbReference type="Proteomes" id="UP000779507">
    <property type="component" value="Unassembled WGS sequence"/>
</dbReference>
<accession>A0ABX2FQA3</accession>
<name>A0ABX2FQA3_9BACT</name>
<gene>
    <name evidence="1" type="ORF">HNP98_002180</name>
</gene>
<protein>
    <recommendedName>
        <fullName evidence="3">MmcQ/YjbR family DNA-binding protein</fullName>
    </recommendedName>
</protein>
<organism evidence="1 2">
    <name type="scientific">Hymenobacter caeli</name>
    <dbReference type="NCBI Taxonomy" id="2735894"/>
    <lineage>
        <taxon>Bacteria</taxon>
        <taxon>Pseudomonadati</taxon>
        <taxon>Bacteroidota</taxon>
        <taxon>Cytophagia</taxon>
        <taxon>Cytophagales</taxon>
        <taxon>Hymenobacteraceae</taxon>
        <taxon>Hymenobacter</taxon>
    </lineage>
</organism>
<evidence type="ECO:0008006" key="3">
    <source>
        <dbReference type="Google" id="ProtNLM"/>
    </source>
</evidence>
<evidence type="ECO:0000313" key="1">
    <source>
        <dbReference type="EMBL" id="NRT19351.1"/>
    </source>
</evidence>
<evidence type="ECO:0000313" key="2">
    <source>
        <dbReference type="Proteomes" id="UP000779507"/>
    </source>
</evidence>
<dbReference type="RefSeq" id="WP_380267475.1">
    <property type="nucleotide sequence ID" value="NZ_JBHTOE010000021.1"/>
</dbReference>
<comment type="caution">
    <text evidence="1">The sequence shown here is derived from an EMBL/GenBank/DDBJ whole genome shotgun (WGS) entry which is preliminary data.</text>
</comment>
<dbReference type="EMBL" id="JABSNP010000009">
    <property type="protein sequence ID" value="NRT19351.1"/>
    <property type="molecule type" value="Genomic_DNA"/>
</dbReference>
<proteinExistence type="predicted"/>
<sequence>MAFPIPPAHLPGAKPDYPVSNRAVVRRLHNRRVTMVTLPNGDYYTHFAVALKPGEADELRREGHVDTVINYILRDRVRYWVLVLKGETLDAIIGLWGDLRAREQKRKGRRRV</sequence>
<keyword evidence="2" id="KW-1185">Reference proteome</keyword>
<reference evidence="1 2" key="1">
    <citation type="submission" date="2020-05" db="EMBL/GenBank/DDBJ databases">
        <title>Genomic Encyclopedia of Type Strains, Phase IV (KMG-V): Genome sequencing to study the core and pangenomes of soil and plant-associated prokaryotes.</title>
        <authorList>
            <person name="Whitman W."/>
        </authorList>
    </citation>
    <scope>NUCLEOTIDE SEQUENCE [LARGE SCALE GENOMIC DNA]</scope>
    <source>
        <strain evidence="1 2">9A</strain>
    </source>
</reference>